<evidence type="ECO:0000256" key="1">
    <source>
        <dbReference type="SAM" id="Phobius"/>
    </source>
</evidence>
<keyword evidence="1" id="KW-0472">Membrane</keyword>
<organism evidence="3 4">
    <name type="scientific">Bonamia ostreae</name>
    <dbReference type="NCBI Taxonomy" id="126728"/>
    <lineage>
        <taxon>Eukaryota</taxon>
        <taxon>Sar</taxon>
        <taxon>Rhizaria</taxon>
        <taxon>Endomyxa</taxon>
        <taxon>Ascetosporea</taxon>
        <taxon>Haplosporida</taxon>
        <taxon>Bonamia</taxon>
    </lineage>
</organism>
<evidence type="ECO:0000313" key="4">
    <source>
        <dbReference type="Proteomes" id="UP001439008"/>
    </source>
</evidence>
<feature type="signal peptide" evidence="2">
    <location>
        <begin position="1"/>
        <end position="18"/>
    </location>
</feature>
<accession>A0ABV2ALP2</accession>
<keyword evidence="1" id="KW-1133">Transmembrane helix</keyword>
<proteinExistence type="predicted"/>
<name>A0ABV2ALP2_9EUKA</name>
<gene>
    <name evidence="3" type="ORF">MHBO_002216</name>
</gene>
<evidence type="ECO:0000313" key="3">
    <source>
        <dbReference type="EMBL" id="MES1920555.1"/>
    </source>
</evidence>
<protein>
    <submittedName>
        <fullName evidence="3">Uncharacterized protein</fullName>
    </submittedName>
</protein>
<reference evidence="3 4" key="1">
    <citation type="journal article" date="2024" name="BMC Biol.">
        <title>Comparative genomics of Ascetosporea gives new insight into the evolutionary basis for animal parasitism in Rhizaria.</title>
        <authorList>
            <person name="Hiltunen Thoren M."/>
            <person name="Onut-Brannstrom I."/>
            <person name="Alfjorden A."/>
            <person name="Peckova H."/>
            <person name="Swords F."/>
            <person name="Hooper C."/>
            <person name="Holzer A.S."/>
            <person name="Bass D."/>
            <person name="Burki F."/>
        </authorList>
    </citation>
    <scope>NUCLEOTIDE SEQUENCE [LARGE SCALE GENOMIC DNA]</scope>
    <source>
        <strain evidence="3">20-A016</strain>
    </source>
</reference>
<comment type="caution">
    <text evidence="3">The sequence shown here is derived from an EMBL/GenBank/DDBJ whole genome shotgun (WGS) entry which is preliminary data.</text>
</comment>
<dbReference type="EMBL" id="JBDODL010000734">
    <property type="protein sequence ID" value="MES1920555.1"/>
    <property type="molecule type" value="Genomic_DNA"/>
</dbReference>
<evidence type="ECO:0000256" key="2">
    <source>
        <dbReference type="SAM" id="SignalP"/>
    </source>
</evidence>
<keyword evidence="1" id="KW-0812">Transmembrane</keyword>
<keyword evidence="4" id="KW-1185">Reference proteome</keyword>
<keyword evidence="2" id="KW-0732">Signal</keyword>
<feature type="chain" id="PRO_5046592992" evidence="2">
    <location>
        <begin position="19"/>
        <end position="246"/>
    </location>
</feature>
<dbReference type="Proteomes" id="UP001439008">
    <property type="component" value="Unassembled WGS sequence"/>
</dbReference>
<feature type="transmembrane region" description="Helical" evidence="1">
    <location>
        <begin position="216"/>
        <end position="240"/>
    </location>
</feature>
<sequence>MSEAFMISFCFLLQMISSDRLDFITFTSFVSPKTVSIEFEPLSPRFVECVATLKFSKENVVVTTRFDLCQTNSTPLSRLQFFEGYVTRPRYRYVIEIIKATDIPVYIGKSRFNLTDFAVFENFVEDVDGFKVHSKSNFSSEIFGFSIKFKKIEENIVKWEKWRKNNIGNVVKNNGKMSKNDFKNFPIKYFNFNNVIFENKIALGRKINGDREQFCFVGIFLLCAIFAILILIPVDILLLCKILKIK</sequence>